<dbReference type="EMBL" id="CP031088">
    <property type="protein sequence ID" value="AXF96342.1"/>
    <property type="molecule type" value="Genomic_DNA"/>
</dbReference>
<name>A0A345DQ54_9MOLU</name>
<keyword evidence="2" id="KW-1185">Reference proteome</keyword>
<dbReference type="Proteomes" id="UP000253689">
    <property type="component" value="Chromosome"/>
</dbReference>
<dbReference type="AlphaFoldDB" id="A0A345DQ54"/>
<accession>A0A345DQ54</accession>
<sequence length="517" mass="59375">MKKLMILLGMTFFSTTGYSPIIGCKKPLKLDDTENGIGKDMEILNKISQRAINNFSVYAQNKNKINSTEYQNKFDKLYTMVDKKNESRKLDQMDKDAIYALATLKNGFLAVFNNINNEIYNDYSNYYPDSKPINLLNDSLSYELNFIDMVQLQSILDRPGLETVKAVRLDFHFQFEAKFKLLTTTSDYVIQYVITDNPEKMKVVLNGMVQKISRVIVNFFNQEGIFQIDKTPEFATIYQNFDVNYTAGFANLDNIILEKLQSKIKSDSELQKFVNNIKYNSSITLLSLLTSAINNTTNGVNVVRENTASYVWTGKGYQPNKITPENFVKFYRSLVNVFNTGGQNLWLADFHVNLAKIQVAGFPLSGAVMNDGQALKVQVEITEEGLTNKLMEYGRLVVAFYNHFKLESNEHSGVFHLSKEAFTKILNLKTRKYKDVLKILINDFKEANQAKNLPGIDIFTTGNWEKRVQEVSLNETKDTFSLRRRAVWNFDLLFGKNNAVYYTGWTSTLFTLEFTKK</sequence>
<evidence type="ECO:0000313" key="1">
    <source>
        <dbReference type="EMBL" id="AXF96342.1"/>
    </source>
</evidence>
<organism evidence="1 2">
    <name type="scientific">Spiroplasma phoeniceum P40</name>
    <dbReference type="NCBI Taxonomy" id="1276259"/>
    <lineage>
        <taxon>Bacteria</taxon>
        <taxon>Bacillati</taxon>
        <taxon>Mycoplasmatota</taxon>
        <taxon>Mollicutes</taxon>
        <taxon>Entomoplasmatales</taxon>
        <taxon>Spiroplasmataceae</taxon>
        <taxon>Spiroplasma</taxon>
    </lineage>
</organism>
<protein>
    <submittedName>
        <fullName evidence="1">Uncharacterized protein</fullName>
    </submittedName>
</protein>
<proteinExistence type="predicted"/>
<reference evidence="2" key="1">
    <citation type="submission" date="2018-07" db="EMBL/GenBank/DDBJ databases">
        <title>Complete Genome Sequence of Spiroplasma phoeniceum.</title>
        <authorList>
            <person name="Davis R.E."/>
            <person name="Shao J.Y."/>
            <person name="Zhao Y."/>
            <person name="Silver A."/>
            <person name="Stump z."/>
            <person name="Gasparich G."/>
        </authorList>
    </citation>
    <scope>NUCLEOTIDE SEQUENCE [LARGE SCALE GENOMIC DNA]</scope>
    <source>
        <strain evidence="2">P40</strain>
    </source>
</reference>
<dbReference type="RefSeq" id="WP_114564984.1">
    <property type="nucleotide sequence ID" value="NZ_CP031088.1"/>
</dbReference>
<gene>
    <name evidence="1" type="ORF">SDAV_001375</name>
</gene>
<evidence type="ECO:0000313" key="2">
    <source>
        <dbReference type="Proteomes" id="UP000253689"/>
    </source>
</evidence>
<dbReference type="KEGG" id="sphh:SDAV_001375"/>